<dbReference type="AlphaFoldDB" id="A0A326RN61"/>
<protein>
    <submittedName>
        <fullName evidence="2">Uncharacterized protein DUF4202</fullName>
    </submittedName>
</protein>
<name>A0A326RN61_9BACT</name>
<dbReference type="Pfam" id="PF13875">
    <property type="entry name" value="DUF4202"/>
    <property type="match status" value="1"/>
</dbReference>
<dbReference type="Proteomes" id="UP000248917">
    <property type="component" value="Unassembled WGS sequence"/>
</dbReference>
<evidence type="ECO:0000313" key="3">
    <source>
        <dbReference type="Proteomes" id="UP000248917"/>
    </source>
</evidence>
<dbReference type="RefSeq" id="WP_111394249.1">
    <property type="nucleotide sequence ID" value="NZ_QKTX01000014.1"/>
</dbReference>
<evidence type="ECO:0000256" key="1">
    <source>
        <dbReference type="SAM" id="MobiDB-lite"/>
    </source>
</evidence>
<proteinExistence type="predicted"/>
<accession>A0A326RN61</accession>
<organism evidence="2 3">
    <name type="scientific">Algoriphagus aquaeductus</name>
    <dbReference type="NCBI Taxonomy" id="475299"/>
    <lineage>
        <taxon>Bacteria</taxon>
        <taxon>Pseudomonadati</taxon>
        <taxon>Bacteroidota</taxon>
        <taxon>Cytophagia</taxon>
        <taxon>Cytophagales</taxon>
        <taxon>Cyclobacteriaceae</taxon>
        <taxon>Algoriphagus</taxon>
    </lineage>
</organism>
<dbReference type="OrthoDB" id="9799165at2"/>
<dbReference type="EMBL" id="QKTX01000014">
    <property type="protein sequence ID" value="PZV79651.1"/>
    <property type="molecule type" value="Genomic_DNA"/>
</dbReference>
<comment type="caution">
    <text evidence="2">The sequence shown here is derived from an EMBL/GenBank/DDBJ whole genome shotgun (WGS) entry which is preliminary data.</text>
</comment>
<feature type="compositionally biased region" description="Polar residues" evidence="1">
    <location>
        <begin position="14"/>
        <end position="25"/>
    </location>
</feature>
<sequence length="192" mass="21969">MNRFESVIADIDNENAQDPNLNSEGQPEGLVYGVRMSAQLDEFLPEASEYLKIAARAQHLRRWEIPREAYPLDRKGYLTWRTELKRFHAKLAGKLMEKYGYSELEVQQVGNLILKKNLKTNADSQTLEDVVCLVFLTYYLGDFVNKHAGEREKILSILQKTWTKMSEKAHQKALAIAFEPKIRALIADALGA</sequence>
<keyword evidence="3" id="KW-1185">Reference proteome</keyword>
<reference evidence="2 3" key="1">
    <citation type="submission" date="2018-06" db="EMBL/GenBank/DDBJ databases">
        <title>Genomic Encyclopedia of Archaeal and Bacterial Type Strains, Phase II (KMG-II): from individual species to whole genera.</title>
        <authorList>
            <person name="Goeker M."/>
        </authorList>
    </citation>
    <scope>NUCLEOTIDE SEQUENCE [LARGE SCALE GENOMIC DNA]</scope>
    <source>
        <strain evidence="2 3">T4</strain>
    </source>
</reference>
<dbReference type="InterPro" id="IPR025255">
    <property type="entry name" value="DUF4202"/>
</dbReference>
<feature type="region of interest" description="Disordered" evidence="1">
    <location>
        <begin position="1"/>
        <end position="27"/>
    </location>
</feature>
<gene>
    <name evidence="2" type="ORF">CLV31_11484</name>
</gene>
<dbReference type="PANTHER" id="PTHR41729">
    <property type="entry name" value="GLUTAMYL-TRNA SYNTHETASE"/>
    <property type="match status" value="1"/>
</dbReference>
<dbReference type="PANTHER" id="PTHR41729:SF1">
    <property type="entry name" value="GLUTAMYL-TRNA SYNTHETASE"/>
    <property type="match status" value="1"/>
</dbReference>
<evidence type="ECO:0000313" key="2">
    <source>
        <dbReference type="EMBL" id="PZV79651.1"/>
    </source>
</evidence>